<dbReference type="GO" id="GO:0046872">
    <property type="term" value="F:metal ion binding"/>
    <property type="evidence" value="ECO:0007669"/>
    <property type="project" value="UniProtKB-KW"/>
</dbReference>
<keyword evidence="19" id="KW-0234">DNA repair</keyword>
<dbReference type="Gene3D" id="3.20.20.80">
    <property type="entry name" value="Glycosidases"/>
    <property type="match status" value="1"/>
</dbReference>
<reference evidence="28 29" key="1">
    <citation type="journal article" date="2020" name="Mol. Plant">
        <title>The Chromosome-Based Rubber Tree Genome Provides New Insights into Spurge Genome Evolution and Rubber Biosynthesis.</title>
        <authorList>
            <person name="Liu J."/>
            <person name="Shi C."/>
            <person name="Shi C.C."/>
            <person name="Li W."/>
            <person name="Zhang Q.J."/>
            <person name="Zhang Y."/>
            <person name="Li K."/>
            <person name="Lu H.F."/>
            <person name="Shi C."/>
            <person name="Zhu S.T."/>
            <person name="Xiao Z.Y."/>
            <person name="Nan H."/>
            <person name="Yue Y."/>
            <person name="Zhu X.G."/>
            <person name="Wu Y."/>
            <person name="Hong X.N."/>
            <person name="Fan G.Y."/>
            <person name="Tong Y."/>
            <person name="Zhang D."/>
            <person name="Mao C.L."/>
            <person name="Liu Y.L."/>
            <person name="Hao S.J."/>
            <person name="Liu W.Q."/>
            <person name="Lv M.Q."/>
            <person name="Zhang H.B."/>
            <person name="Liu Y."/>
            <person name="Hu-Tang G.R."/>
            <person name="Wang J.P."/>
            <person name="Wang J.H."/>
            <person name="Sun Y.H."/>
            <person name="Ni S.B."/>
            <person name="Chen W.B."/>
            <person name="Zhang X.C."/>
            <person name="Jiao Y.N."/>
            <person name="Eichler E.E."/>
            <person name="Li G.H."/>
            <person name="Liu X."/>
            <person name="Gao L.Z."/>
        </authorList>
    </citation>
    <scope>NUCLEOTIDE SEQUENCE [LARGE SCALE GENOMIC DNA]</scope>
    <source>
        <strain evidence="29">cv. GT1</strain>
        <tissue evidence="28">Leaf</tissue>
    </source>
</reference>
<dbReference type="FunFam" id="3.60.10.10:FF:000058">
    <property type="entry name" value="Tyrosyl-DNA phosphodiesterase 2"/>
    <property type="match status" value="1"/>
</dbReference>
<dbReference type="PANTHER" id="PTHR15822:SF4">
    <property type="entry name" value="TYROSYL-DNA PHOSPHODIESTERASE 2"/>
    <property type="match status" value="1"/>
</dbReference>
<proteinExistence type="inferred from homology"/>
<evidence type="ECO:0000256" key="18">
    <source>
        <dbReference type="ARBA" id="ARBA00023180"/>
    </source>
</evidence>
<dbReference type="CDD" id="cd09080">
    <property type="entry name" value="TDP2"/>
    <property type="match status" value="1"/>
</dbReference>
<evidence type="ECO:0000256" key="16">
    <source>
        <dbReference type="ARBA" id="ARBA00023136"/>
    </source>
</evidence>
<dbReference type="InterPro" id="IPR051547">
    <property type="entry name" value="TDP2-like"/>
</dbReference>
<comment type="cofactor">
    <cofactor evidence="2">
        <name>Mn(2+)</name>
        <dbReference type="ChEBI" id="CHEBI:29035"/>
    </cofactor>
</comment>
<evidence type="ECO:0000256" key="21">
    <source>
        <dbReference type="ARBA" id="ARBA00023288"/>
    </source>
</evidence>
<evidence type="ECO:0000256" key="22">
    <source>
        <dbReference type="ARBA" id="ARBA00023295"/>
    </source>
</evidence>
<comment type="cofactor">
    <cofactor evidence="3">
        <name>Mg(2+)</name>
        <dbReference type="ChEBI" id="CHEBI:18420"/>
    </cofactor>
</comment>
<dbReference type="GO" id="GO:0042973">
    <property type="term" value="F:glucan endo-1,3-beta-D-glucosidase activity"/>
    <property type="evidence" value="ECO:0007669"/>
    <property type="project" value="UniProtKB-EC"/>
</dbReference>
<sequence length="657" mass="73369">MQNKGVVPLDNSLFKPLTPSKEMVDPNTLLHYTNVLDAMIDAAYFSMKNLNITDVMVLVTETGWPSKGDSKEPYATIDNADAYNSNLIKHVLDRSGTPFHPEVTSSVYMYELFNEDLRSPPVSEANWGLFYGNSTPVYLLHVYGSGTFLANDTTNQTYCIAMDGVDSRTLQAALDWACGPGRSNCSEIQPGEGCYQPNNVKNHASYAFDSYYQKEGKAPGSCDFKGVAMITTTDPSHGSCTFPGRWGGARDCVKLGGFQGFGASNKAVTVVNGELEFGDFQVPSAKVSTTFHGSNFGSETPLDDHIDNIDSSLINTGYEEKESALATLKQQMMKLLQGKGIESQSQLAATNFTEDISSSAILSSIKILSYNVWFREDLELNERMKALGDLVQLHSPDVICFQEVTPNIYDIFRQSSWWKAYQCSVANEMAYLRRYFCMQLCKLPVKSFNSRPFNNSVMGRQLCFVELEVQPNKPLVVATSHLESPCPAPPTWDQMFSKERVDQVTEATDFLKKNPNVIFGGDMNWDDELDGQFPLPDGWVDAWTELRPGDNGWTYDTMSNRMLSGNRTLQKRLDRFVCNLRDFRISKIEMIGMEAIPGLSHIKEKKVRKEVPAFLAADRQTYECVAGIRDPEINLRNESSSIMLNAYAFGTIVSPLL</sequence>
<dbReference type="SUPFAM" id="SSF51445">
    <property type="entry name" value="(Trans)glycosidases"/>
    <property type="match status" value="1"/>
</dbReference>
<dbReference type="GO" id="GO:0098552">
    <property type="term" value="C:side of membrane"/>
    <property type="evidence" value="ECO:0007669"/>
    <property type="project" value="UniProtKB-KW"/>
</dbReference>
<evidence type="ECO:0000256" key="3">
    <source>
        <dbReference type="ARBA" id="ARBA00001946"/>
    </source>
</evidence>
<dbReference type="Pfam" id="PF00332">
    <property type="entry name" value="Glyco_hydro_17"/>
    <property type="match status" value="1"/>
</dbReference>
<dbReference type="InterPro" id="IPR005135">
    <property type="entry name" value="Endo/exonuclease/phosphatase"/>
</dbReference>
<evidence type="ECO:0000256" key="1">
    <source>
        <dbReference type="ARBA" id="ARBA00000382"/>
    </source>
</evidence>
<dbReference type="InterPro" id="IPR036691">
    <property type="entry name" value="Endo/exonu/phosph_ase_sf"/>
</dbReference>
<evidence type="ECO:0000256" key="5">
    <source>
        <dbReference type="ARBA" id="ARBA00004609"/>
    </source>
</evidence>
<evidence type="ECO:0000256" key="14">
    <source>
        <dbReference type="ARBA" id="ARBA00022801"/>
    </source>
</evidence>
<comment type="subcellular location">
    <subcellularLocation>
        <location evidence="5">Cell membrane</location>
        <topology evidence="5">Lipid-anchor</topology>
        <topology evidence="5">GPI-anchor</topology>
    </subcellularLocation>
    <subcellularLocation>
        <location evidence="4">Nucleus</location>
        <location evidence="4">PML body</location>
    </subcellularLocation>
</comment>
<keyword evidence="14 26" id="KW-0378">Hydrolase</keyword>
<name>A0A6A6LX36_HEVBR</name>
<keyword evidence="8" id="KW-1003">Cell membrane</keyword>
<organism evidence="28 29">
    <name type="scientific">Hevea brasiliensis</name>
    <name type="common">Para rubber tree</name>
    <name type="synonym">Siphonia brasiliensis</name>
    <dbReference type="NCBI Taxonomy" id="3981"/>
    <lineage>
        <taxon>Eukaryota</taxon>
        <taxon>Viridiplantae</taxon>
        <taxon>Streptophyta</taxon>
        <taxon>Embryophyta</taxon>
        <taxon>Tracheophyta</taxon>
        <taxon>Spermatophyta</taxon>
        <taxon>Magnoliopsida</taxon>
        <taxon>eudicotyledons</taxon>
        <taxon>Gunneridae</taxon>
        <taxon>Pentapetalae</taxon>
        <taxon>rosids</taxon>
        <taxon>fabids</taxon>
        <taxon>Malpighiales</taxon>
        <taxon>Euphorbiaceae</taxon>
        <taxon>Crotonoideae</taxon>
        <taxon>Micrandreae</taxon>
        <taxon>Hevea</taxon>
    </lineage>
</organism>
<keyword evidence="12" id="KW-0732">Signal</keyword>
<evidence type="ECO:0000256" key="24">
    <source>
        <dbReference type="ARBA" id="ARBA00033417"/>
    </source>
</evidence>
<dbReference type="GO" id="GO:0005886">
    <property type="term" value="C:plasma membrane"/>
    <property type="evidence" value="ECO:0007669"/>
    <property type="project" value="UniProtKB-SubCell"/>
</dbReference>
<dbReference type="InterPro" id="IPR012946">
    <property type="entry name" value="X8"/>
</dbReference>
<evidence type="ECO:0000256" key="6">
    <source>
        <dbReference type="ARBA" id="ARBA00008773"/>
    </source>
</evidence>
<dbReference type="Proteomes" id="UP000467840">
    <property type="component" value="Chromosome 9"/>
</dbReference>
<feature type="domain" description="X8" evidence="27">
    <location>
        <begin position="157"/>
        <end position="242"/>
    </location>
</feature>
<keyword evidence="15" id="KW-0460">Magnesium</keyword>
<evidence type="ECO:0000256" key="15">
    <source>
        <dbReference type="ARBA" id="ARBA00022842"/>
    </source>
</evidence>
<evidence type="ECO:0000313" key="28">
    <source>
        <dbReference type="EMBL" id="KAF2304945.1"/>
    </source>
</evidence>
<evidence type="ECO:0000256" key="12">
    <source>
        <dbReference type="ARBA" id="ARBA00022729"/>
    </source>
</evidence>
<evidence type="ECO:0000256" key="19">
    <source>
        <dbReference type="ARBA" id="ARBA00023204"/>
    </source>
</evidence>
<dbReference type="PROSITE" id="PS00587">
    <property type="entry name" value="GLYCOSYL_HYDROL_F17"/>
    <property type="match status" value="1"/>
</dbReference>
<dbReference type="GO" id="GO:0070260">
    <property type="term" value="F:5'-tyrosyl-DNA phosphodiesterase activity"/>
    <property type="evidence" value="ECO:0007669"/>
    <property type="project" value="TreeGrafter"/>
</dbReference>
<evidence type="ECO:0000256" key="4">
    <source>
        <dbReference type="ARBA" id="ARBA00004322"/>
    </source>
</evidence>
<dbReference type="EC" id="3.2.1.39" evidence="7"/>
<comment type="similarity">
    <text evidence="6 25">Belongs to the glycosyl hydrolase 17 family.</text>
</comment>
<evidence type="ECO:0000256" key="25">
    <source>
        <dbReference type="RuleBase" id="RU004335"/>
    </source>
</evidence>
<keyword evidence="13" id="KW-0227">DNA damage</keyword>
<evidence type="ECO:0000256" key="20">
    <source>
        <dbReference type="ARBA" id="ARBA00023242"/>
    </source>
</evidence>
<keyword evidence="9" id="KW-0336">GPI-anchor</keyword>
<comment type="catalytic activity">
    <reaction evidence="1">
        <text>Hydrolysis of (1-&gt;3)-beta-D-glucosidic linkages in (1-&gt;3)-beta-D-glucans.</text>
        <dbReference type="EC" id="3.2.1.39"/>
    </reaction>
</comment>
<evidence type="ECO:0000256" key="26">
    <source>
        <dbReference type="RuleBase" id="RU004336"/>
    </source>
</evidence>
<dbReference type="SUPFAM" id="SSF56219">
    <property type="entry name" value="DNase I-like"/>
    <property type="match status" value="1"/>
</dbReference>
<gene>
    <name evidence="28" type="ORF">GH714_000654</name>
</gene>
<dbReference type="Gene3D" id="1.20.58.1040">
    <property type="match status" value="1"/>
</dbReference>
<evidence type="ECO:0000313" key="29">
    <source>
        <dbReference type="Proteomes" id="UP000467840"/>
    </source>
</evidence>
<protein>
    <recommendedName>
        <fullName evidence="7">glucan endo-1,3-beta-D-glucosidase</fullName>
        <ecNumber evidence="7">3.2.1.39</ecNumber>
    </recommendedName>
    <alternativeName>
        <fullName evidence="23">(1-&gt;3)-beta-glucan endohydrolase</fullName>
    </alternativeName>
    <alternativeName>
        <fullName evidence="24">Beta-1,3-endoglucanase</fullName>
    </alternativeName>
</protein>
<keyword evidence="17" id="KW-1015">Disulfide bond</keyword>
<dbReference type="InterPro" id="IPR017853">
    <property type="entry name" value="GH"/>
</dbReference>
<keyword evidence="11" id="KW-0479">Metal-binding</keyword>
<dbReference type="AlphaFoldDB" id="A0A6A6LX36"/>
<dbReference type="GO" id="GO:0009506">
    <property type="term" value="C:plasmodesma"/>
    <property type="evidence" value="ECO:0007669"/>
    <property type="project" value="UniProtKB-ARBA"/>
</dbReference>
<evidence type="ECO:0000259" key="27">
    <source>
        <dbReference type="SMART" id="SM00768"/>
    </source>
</evidence>
<dbReference type="Pfam" id="PF03372">
    <property type="entry name" value="Exo_endo_phos"/>
    <property type="match status" value="1"/>
</dbReference>
<keyword evidence="22 26" id="KW-0326">Glycosidase</keyword>
<dbReference type="SMART" id="SM00768">
    <property type="entry name" value="X8"/>
    <property type="match status" value="1"/>
</dbReference>
<comment type="caution">
    <text evidence="28">The sequence shown here is derived from an EMBL/GenBank/DDBJ whole genome shotgun (WGS) entry which is preliminary data.</text>
</comment>
<dbReference type="GO" id="GO:0005737">
    <property type="term" value="C:cytoplasm"/>
    <property type="evidence" value="ECO:0007669"/>
    <property type="project" value="TreeGrafter"/>
</dbReference>
<dbReference type="GO" id="GO:0006302">
    <property type="term" value="P:double-strand break repair"/>
    <property type="evidence" value="ECO:0007669"/>
    <property type="project" value="TreeGrafter"/>
</dbReference>
<dbReference type="Pfam" id="PF07983">
    <property type="entry name" value="X8"/>
    <property type="match status" value="1"/>
</dbReference>
<evidence type="ECO:0000256" key="7">
    <source>
        <dbReference type="ARBA" id="ARBA00012780"/>
    </source>
</evidence>
<keyword evidence="29" id="KW-1185">Reference proteome</keyword>
<dbReference type="GO" id="GO:0003697">
    <property type="term" value="F:single-stranded DNA binding"/>
    <property type="evidence" value="ECO:0007669"/>
    <property type="project" value="TreeGrafter"/>
</dbReference>
<keyword evidence="16" id="KW-0472">Membrane</keyword>
<dbReference type="Gene3D" id="3.60.10.10">
    <property type="entry name" value="Endonuclease/exonuclease/phosphatase"/>
    <property type="match status" value="1"/>
</dbReference>
<evidence type="ECO:0000256" key="10">
    <source>
        <dbReference type="ARBA" id="ARBA00022722"/>
    </source>
</evidence>
<dbReference type="PANTHER" id="PTHR15822">
    <property type="entry name" value="TRAF AND TNF RECEPTOR-ASSOCIATED PROTEIN"/>
    <property type="match status" value="1"/>
</dbReference>
<dbReference type="GO" id="GO:0005975">
    <property type="term" value="P:carbohydrate metabolic process"/>
    <property type="evidence" value="ECO:0007669"/>
    <property type="project" value="InterPro"/>
</dbReference>
<dbReference type="FunFam" id="1.20.58.1040:FF:000001">
    <property type="entry name" value="Glucan endo-1,3-beta-glucosidase 4"/>
    <property type="match status" value="1"/>
</dbReference>
<accession>A0A6A6LX36</accession>
<evidence type="ECO:0000256" key="17">
    <source>
        <dbReference type="ARBA" id="ARBA00023157"/>
    </source>
</evidence>
<evidence type="ECO:0000256" key="2">
    <source>
        <dbReference type="ARBA" id="ARBA00001936"/>
    </source>
</evidence>
<evidence type="ECO:0000256" key="9">
    <source>
        <dbReference type="ARBA" id="ARBA00022622"/>
    </source>
</evidence>
<dbReference type="InterPro" id="IPR000490">
    <property type="entry name" value="Glyco_hydro_17"/>
</dbReference>
<evidence type="ECO:0000256" key="23">
    <source>
        <dbReference type="ARBA" id="ARBA00033335"/>
    </source>
</evidence>
<keyword evidence="10" id="KW-0540">Nuclease</keyword>
<evidence type="ECO:0000256" key="8">
    <source>
        <dbReference type="ARBA" id="ARBA00022475"/>
    </source>
</evidence>
<keyword evidence="20" id="KW-0539">Nucleus</keyword>
<dbReference type="GO" id="GO:0004518">
    <property type="term" value="F:nuclease activity"/>
    <property type="evidence" value="ECO:0007669"/>
    <property type="project" value="UniProtKB-KW"/>
</dbReference>
<evidence type="ECO:0000256" key="11">
    <source>
        <dbReference type="ARBA" id="ARBA00022723"/>
    </source>
</evidence>
<keyword evidence="21" id="KW-0449">Lipoprotein</keyword>
<dbReference type="EMBL" id="JAAGAX010000008">
    <property type="protein sequence ID" value="KAF2304945.1"/>
    <property type="molecule type" value="Genomic_DNA"/>
</dbReference>
<evidence type="ECO:0000256" key="13">
    <source>
        <dbReference type="ARBA" id="ARBA00022763"/>
    </source>
</evidence>
<keyword evidence="18" id="KW-0325">Glycoprotein</keyword>